<comment type="caution">
    <text evidence="2">The sequence shown here is derived from an EMBL/GenBank/DDBJ whole genome shotgun (WGS) entry which is preliminary data.</text>
</comment>
<gene>
    <name evidence="2" type="ORF">PLEPLA_LOCUS22981</name>
</gene>
<dbReference type="AlphaFoldDB" id="A0A9N7UQ15"/>
<name>A0A9N7UQ15_PLEPL</name>
<evidence type="ECO:0000256" key="1">
    <source>
        <dbReference type="SAM" id="MobiDB-lite"/>
    </source>
</evidence>
<dbReference type="Proteomes" id="UP001153269">
    <property type="component" value="Unassembled WGS sequence"/>
</dbReference>
<evidence type="ECO:0000313" key="3">
    <source>
        <dbReference type="Proteomes" id="UP001153269"/>
    </source>
</evidence>
<proteinExistence type="predicted"/>
<protein>
    <submittedName>
        <fullName evidence="2">Uncharacterized protein</fullName>
    </submittedName>
</protein>
<feature type="compositionally biased region" description="Pro residues" evidence="1">
    <location>
        <begin position="91"/>
        <end position="100"/>
    </location>
</feature>
<sequence>MVSGPPPSSSFCGLALDVRGLGRVSLEMFMDPDKADLTGISESASKTTIINTTVPVLRWCELLRTSPLSLSPSPPAPCTPLSRRCPTRPARLPPPPPPTAHPLMRVKMRTMGRGAQGPPAHLGSVDLVNCVRGRAPLPLKCV</sequence>
<feature type="region of interest" description="Disordered" evidence="1">
    <location>
        <begin position="70"/>
        <end position="101"/>
    </location>
</feature>
<reference evidence="2" key="1">
    <citation type="submission" date="2020-03" db="EMBL/GenBank/DDBJ databases">
        <authorList>
            <person name="Weist P."/>
        </authorList>
    </citation>
    <scope>NUCLEOTIDE SEQUENCE</scope>
</reference>
<keyword evidence="3" id="KW-1185">Reference proteome</keyword>
<organism evidence="2 3">
    <name type="scientific">Pleuronectes platessa</name>
    <name type="common">European plaice</name>
    <dbReference type="NCBI Taxonomy" id="8262"/>
    <lineage>
        <taxon>Eukaryota</taxon>
        <taxon>Metazoa</taxon>
        <taxon>Chordata</taxon>
        <taxon>Craniata</taxon>
        <taxon>Vertebrata</taxon>
        <taxon>Euteleostomi</taxon>
        <taxon>Actinopterygii</taxon>
        <taxon>Neopterygii</taxon>
        <taxon>Teleostei</taxon>
        <taxon>Neoteleostei</taxon>
        <taxon>Acanthomorphata</taxon>
        <taxon>Carangaria</taxon>
        <taxon>Pleuronectiformes</taxon>
        <taxon>Pleuronectoidei</taxon>
        <taxon>Pleuronectidae</taxon>
        <taxon>Pleuronectes</taxon>
    </lineage>
</organism>
<dbReference type="EMBL" id="CADEAL010001703">
    <property type="protein sequence ID" value="CAB1434876.1"/>
    <property type="molecule type" value="Genomic_DNA"/>
</dbReference>
<evidence type="ECO:0000313" key="2">
    <source>
        <dbReference type="EMBL" id="CAB1434876.1"/>
    </source>
</evidence>
<accession>A0A9N7UQ15</accession>
<feature type="compositionally biased region" description="Low complexity" evidence="1">
    <location>
        <begin position="79"/>
        <end position="90"/>
    </location>
</feature>